<dbReference type="Proteomes" id="UP000004995">
    <property type="component" value="Unassembled WGS sequence"/>
</dbReference>
<dbReference type="HOGENOM" id="CLU_064187_0_0_1"/>
<keyword evidence="3" id="KW-1185">Reference proteome</keyword>
<dbReference type="InParanoid" id="K3YDD7"/>
<reference evidence="3" key="1">
    <citation type="journal article" date="2012" name="Nat. Biotechnol.">
        <title>Reference genome sequence of the model plant Setaria.</title>
        <authorList>
            <person name="Bennetzen J.L."/>
            <person name="Schmutz J."/>
            <person name="Wang H."/>
            <person name="Percifield R."/>
            <person name="Hawkins J."/>
            <person name="Pontaroli A.C."/>
            <person name="Estep M."/>
            <person name="Feng L."/>
            <person name="Vaughn J.N."/>
            <person name="Grimwood J."/>
            <person name="Jenkins J."/>
            <person name="Barry K."/>
            <person name="Lindquist E."/>
            <person name="Hellsten U."/>
            <person name="Deshpande S."/>
            <person name="Wang X."/>
            <person name="Wu X."/>
            <person name="Mitros T."/>
            <person name="Triplett J."/>
            <person name="Yang X."/>
            <person name="Ye C.Y."/>
            <person name="Mauro-Herrera M."/>
            <person name="Wang L."/>
            <person name="Li P."/>
            <person name="Sharma M."/>
            <person name="Sharma R."/>
            <person name="Ronald P.C."/>
            <person name="Panaud O."/>
            <person name="Kellogg E.A."/>
            <person name="Brutnell T.P."/>
            <person name="Doust A.N."/>
            <person name="Tuskan G.A."/>
            <person name="Rokhsar D."/>
            <person name="Devos K.M."/>
        </authorList>
    </citation>
    <scope>NUCLEOTIDE SEQUENCE [LARGE SCALE GENOMIC DNA]</scope>
    <source>
        <strain evidence="3">cv. Yugu1</strain>
    </source>
</reference>
<keyword evidence="1" id="KW-0812">Transmembrane</keyword>
<keyword evidence="1" id="KW-1133">Transmembrane helix</keyword>
<dbReference type="EMBL" id="AGNK02004526">
    <property type="status" value="NOT_ANNOTATED_CDS"/>
    <property type="molecule type" value="Genomic_DNA"/>
</dbReference>
<dbReference type="FunCoup" id="K3YDD7">
    <property type="interactions" value="150"/>
</dbReference>
<evidence type="ECO:0000313" key="2">
    <source>
        <dbReference type="EnsemblPlants" id="KQK99203"/>
    </source>
</evidence>
<dbReference type="EnsemblPlants" id="KQK99203">
    <property type="protein sequence ID" value="KQK99203"/>
    <property type="gene ID" value="SETIT_012242mg"/>
</dbReference>
<dbReference type="Gramene" id="KQK99203">
    <property type="protein sequence ID" value="KQK99203"/>
    <property type="gene ID" value="SETIT_012242mg"/>
</dbReference>
<reference evidence="2" key="2">
    <citation type="submission" date="2018-08" db="UniProtKB">
        <authorList>
            <consortium name="EnsemblPlants"/>
        </authorList>
    </citation>
    <scope>IDENTIFICATION</scope>
    <source>
        <strain evidence="2">Yugu1</strain>
    </source>
</reference>
<name>K3YDD7_SETIT</name>
<dbReference type="eggNOG" id="ENOG502R3BA">
    <property type="taxonomic scope" value="Eukaryota"/>
</dbReference>
<accession>K3YDD7</accession>
<sequence length="261" mass="28893">MAITAMSSSLANSPVAGTVNSRLMRSHAATGGTFHLPRISRGIKLRSCCAPAPPSDPDPKWWEMPLSPDDLIEPTGQGLEELGAMWNALVQDPLRPILIALQEIKATKGDLFRCRCFHAGFVSGTSSVSYICIKMLLVAGFYQVYKTAPKLCVDIVLGYICYKLSVLAAELKRNGKANNLCARMQFVLLVVLLFKGDHSKDSYLYFTRIIWTLVLHVYACVVVYECLGVKHPKRYLEATFKTLLTIGGVVKVLKFMFLGIE</sequence>
<proteinExistence type="predicted"/>
<evidence type="ECO:0000256" key="1">
    <source>
        <dbReference type="SAM" id="Phobius"/>
    </source>
</evidence>
<evidence type="ECO:0000313" key="3">
    <source>
        <dbReference type="Proteomes" id="UP000004995"/>
    </source>
</evidence>
<feature type="transmembrane region" description="Helical" evidence="1">
    <location>
        <begin position="208"/>
        <end position="227"/>
    </location>
</feature>
<dbReference type="AlphaFoldDB" id="K3YDD7"/>
<feature type="transmembrane region" description="Helical" evidence="1">
    <location>
        <begin position="239"/>
        <end position="260"/>
    </location>
</feature>
<dbReference type="OMA" id="SCAVFYE"/>
<keyword evidence="1" id="KW-0472">Membrane</keyword>
<protein>
    <submittedName>
        <fullName evidence="2">Uncharacterized protein</fullName>
    </submittedName>
</protein>
<organism evidence="2 3">
    <name type="scientific">Setaria italica</name>
    <name type="common">Foxtail millet</name>
    <name type="synonym">Panicum italicum</name>
    <dbReference type="NCBI Taxonomy" id="4555"/>
    <lineage>
        <taxon>Eukaryota</taxon>
        <taxon>Viridiplantae</taxon>
        <taxon>Streptophyta</taxon>
        <taxon>Embryophyta</taxon>
        <taxon>Tracheophyta</taxon>
        <taxon>Spermatophyta</taxon>
        <taxon>Magnoliopsida</taxon>
        <taxon>Liliopsida</taxon>
        <taxon>Poales</taxon>
        <taxon>Poaceae</taxon>
        <taxon>PACMAD clade</taxon>
        <taxon>Panicoideae</taxon>
        <taxon>Panicodae</taxon>
        <taxon>Paniceae</taxon>
        <taxon>Cenchrinae</taxon>
        <taxon>Setaria</taxon>
    </lineage>
</organism>